<dbReference type="Gene3D" id="2.60.40.10">
    <property type="entry name" value="Immunoglobulins"/>
    <property type="match status" value="1"/>
</dbReference>
<feature type="signal peptide" evidence="1">
    <location>
        <begin position="1"/>
        <end position="25"/>
    </location>
</feature>
<evidence type="ECO:0000313" key="2">
    <source>
        <dbReference type="EMBL" id="ABE54474.1"/>
    </source>
</evidence>
<evidence type="ECO:0000256" key="1">
    <source>
        <dbReference type="SAM" id="SignalP"/>
    </source>
</evidence>
<dbReference type="InterPro" id="IPR014917">
    <property type="entry name" value="DUF1800"/>
</dbReference>
<organism evidence="2 3">
    <name type="scientific">Shewanella denitrificans (strain OS217 / ATCC BAA-1090 / DSM 15013)</name>
    <dbReference type="NCBI Taxonomy" id="318161"/>
    <lineage>
        <taxon>Bacteria</taxon>
        <taxon>Pseudomonadati</taxon>
        <taxon>Pseudomonadota</taxon>
        <taxon>Gammaproteobacteria</taxon>
        <taxon>Alteromonadales</taxon>
        <taxon>Shewanellaceae</taxon>
        <taxon>Shewanella</taxon>
    </lineage>
</organism>
<proteinExistence type="predicted"/>
<dbReference type="EMBL" id="CP000302">
    <property type="protein sequence ID" value="ABE54474.1"/>
    <property type="molecule type" value="Genomic_DNA"/>
</dbReference>
<dbReference type="Pfam" id="PF22352">
    <property type="entry name" value="K319L-like_PKD"/>
    <property type="match status" value="1"/>
</dbReference>
<dbReference type="STRING" id="318161.Sden_1188"/>
<evidence type="ECO:0008006" key="4">
    <source>
        <dbReference type="Google" id="ProtNLM"/>
    </source>
</evidence>
<dbReference type="PANTHER" id="PTHR43737">
    <property type="entry name" value="BLL7424 PROTEIN"/>
    <property type="match status" value="1"/>
</dbReference>
<keyword evidence="3" id="KW-1185">Reference proteome</keyword>
<dbReference type="eggNOG" id="COG4886">
    <property type="taxonomic scope" value="Bacteria"/>
</dbReference>
<dbReference type="Pfam" id="PF08811">
    <property type="entry name" value="DUF1800"/>
    <property type="match status" value="1"/>
</dbReference>
<protein>
    <recommendedName>
        <fullName evidence="4">DUF1800 domain-containing protein</fullName>
    </recommendedName>
</protein>
<dbReference type="HOGENOM" id="CLU_023627_0_0_6"/>
<evidence type="ECO:0000313" key="3">
    <source>
        <dbReference type="Proteomes" id="UP000001982"/>
    </source>
</evidence>
<name>Q12Q02_SHEDO</name>
<keyword evidence="1" id="KW-0732">Signal</keyword>
<dbReference type="KEGG" id="sdn:Sden_1188"/>
<dbReference type="RefSeq" id="WP_011495634.1">
    <property type="nucleotide sequence ID" value="NC_007954.1"/>
</dbReference>
<sequence>MASNSYSYQLLFSAMLLLSACGGGSDDSASEPNSAPITPQPTAQAPVVNVIPLASPARQGTAITISVTASDADGIKSYLWQQIAGPSLVLSKTDEASLTFTPVVTDVIRSDQYSFRVQVTDNQGNSTNADIDVEAKRAMTDKQAGRLLHQATLGPTSADLNHATGISEHEWIAQQIALPASLHSPLLENYPGKDAPAQINRLDAWWKASLTAPDQLRQRVAFALSEIFVVSDANNALKSEPEGMTGYYDLLLQHAFGNYRDLLEAVTLSPVMGSYLSHLGNEKANTELNIRPDENFAREVMQLFTIGLKQLNLDGSPILSSTGEPIASYSQTEIEGFAHVFTGWTFAASARWNRPSRNFVLPMEPWEDFHSQEEKSLLNGTVLAGGQAAKQDLTQALDNLFDHPNVGPFIGQQLIQRLVTSNPSPQYIQRIAQVFNDNGQGVRGDLGATISAILLDDEARQTIGSLQYFGKIREPLLRTTHLWRELNAASPSGRYFTWSLDDSHGQTPLGSPSVFNFFRPDYQSADLLPLDLVAPELQIANDAALIGQFNSQYGGLVWNIKELSQNPSENRIMVSLQTHVDILQQQGLEALLNHYDRVYFSSSMTAEFKERLRQIHDIWKSSSQYQQVAYLLFTITISPDYLVQY</sequence>
<reference evidence="2 3" key="1">
    <citation type="submission" date="2006-03" db="EMBL/GenBank/DDBJ databases">
        <title>Complete sequence of Shewanella denitrificans OS217.</title>
        <authorList>
            <consortium name="US DOE Joint Genome Institute"/>
            <person name="Copeland A."/>
            <person name="Lucas S."/>
            <person name="Lapidus A."/>
            <person name="Barry K."/>
            <person name="Detter J.C."/>
            <person name="Glavina del Rio T."/>
            <person name="Hammon N."/>
            <person name="Israni S."/>
            <person name="Dalin E."/>
            <person name="Tice H."/>
            <person name="Pitluck S."/>
            <person name="Brettin T."/>
            <person name="Bruce D."/>
            <person name="Han C."/>
            <person name="Tapia R."/>
            <person name="Gilna P."/>
            <person name="Kiss H."/>
            <person name="Schmutz J."/>
            <person name="Larimer F."/>
            <person name="Land M."/>
            <person name="Hauser L."/>
            <person name="Kyrpides N."/>
            <person name="Lykidis A."/>
            <person name="Richardson P."/>
        </authorList>
    </citation>
    <scope>NUCLEOTIDE SEQUENCE [LARGE SCALE GENOMIC DNA]</scope>
    <source>
        <strain evidence="3">OS217 / ATCC BAA-1090 / DSM 15013</strain>
    </source>
</reference>
<dbReference type="eggNOG" id="COG5267">
    <property type="taxonomic scope" value="Bacteria"/>
</dbReference>
<feature type="chain" id="PRO_5004181578" description="DUF1800 domain-containing protein" evidence="1">
    <location>
        <begin position="26"/>
        <end position="645"/>
    </location>
</feature>
<dbReference type="Proteomes" id="UP000001982">
    <property type="component" value="Chromosome"/>
</dbReference>
<accession>Q12Q02</accession>
<dbReference type="InterPro" id="IPR013783">
    <property type="entry name" value="Ig-like_fold"/>
</dbReference>
<dbReference type="AlphaFoldDB" id="Q12Q02"/>
<dbReference type="PANTHER" id="PTHR43737:SF1">
    <property type="entry name" value="DUF1501 DOMAIN-CONTAINING PROTEIN"/>
    <property type="match status" value="1"/>
</dbReference>
<dbReference type="OrthoDB" id="369088at2"/>
<gene>
    <name evidence="2" type="ordered locus">Sden_1188</name>
</gene>